<name>A0A2M7G141_9BACT</name>
<sequence length="517" mass="55405">MLQKISAYLSPQNFKPDLLSGLTVALALIPEAIAFAFVAKVDPMVGLYAAFMVSLIAGLLSGRPGMISGATGALAVVMVSLVVSHGVQYLFAAVVLMGLIQILAGLFKLGKFSRMIPHPVMLGFVNGLAIVIMLAQIPQMQTQTPEGHWGWLHGEWLPPQILVPMLALIALTMAITHFLPKLTRAVPSSLAAIVLISLGVGLFQLQTPTVADMLKGQSLHAALPAFQIPAVPLTFETLKIILPYSLILAFIGLIESLMTLALIDEITETRGQTNRECLAQGTANIITGFFGGMGGCAMIGQSMINIQSGGRGRLACIVAGLGLLTCILFAAPLMTRIPLAALVGVMFMVVIGTFEWSSLRILGKIPKSDAFVLILVSGVTVLTDLATAVLAGIVVSALVFSWKKAEYIQVESSLDAEGGKHYQIKGYLFFASVQNFLEAFDVKADPLAIYIDFEASRIMDHSGLEAVHSLTEKYLKQGKELHLYHLSQECRELVKKAEGLIQVNVKTGPLSEVSLKV</sequence>
<dbReference type="Gene3D" id="3.30.750.24">
    <property type="entry name" value="STAS domain"/>
    <property type="match status" value="1"/>
</dbReference>
<feature type="transmembrane region" description="Helical" evidence="5">
    <location>
        <begin position="283"/>
        <end position="300"/>
    </location>
</feature>
<dbReference type="Pfam" id="PF00916">
    <property type="entry name" value="Sulfate_transp"/>
    <property type="match status" value="1"/>
</dbReference>
<dbReference type="EMBL" id="PFFQ01000053">
    <property type="protein sequence ID" value="PIW15257.1"/>
    <property type="molecule type" value="Genomic_DNA"/>
</dbReference>
<dbReference type="AlphaFoldDB" id="A0A2M7G141"/>
<feature type="domain" description="STAS" evidence="6">
    <location>
        <begin position="422"/>
        <end position="497"/>
    </location>
</feature>
<feature type="transmembrane region" description="Helical" evidence="5">
    <location>
        <begin position="242"/>
        <end position="263"/>
    </location>
</feature>
<evidence type="ECO:0000259" key="6">
    <source>
        <dbReference type="PROSITE" id="PS50801"/>
    </source>
</evidence>
<feature type="transmembrane region" description="Helical" evidence="5">
    <location>
        <begin position="371"/>
        <end position="402"/>
    </location>
</feature>
<keyword evidence="2 5" id="KW-0812">Transmembrane</keyword>
<dbReference type="GO" id="GO:0016020">
    <property type="term" value="C:membrane"/>
    <property type="evidence" value="ECO:0007669"/>
    <property type="project" value="UniProtKB-SubCell"/>
</dbReference>
<evidence type="ECO:0000256" key="5">
    <source>
        <dbReference type="SAM" id="Phobius"/>
    </source>
</evidence>
<keyword evidence="4 5" id="KW-0472">Membrane</keyword>
<feature type="transmembrane region" description="Helical" evidence="5">
    <location>
        <begin position="89"/>
        <end position="107"/>
    </location>
</feature>
<protein>
    <submittedName>
        <fullName evidence="7">Sodium-independent anion transporter</fullName>
    </submittedName>
</protein>
<gene>
    <name evidence="7" type="ORF">COW36_17725</name>
</gene>
<dbReference type="PANTHER" id="PTHR43310:SF1">
    <property type="entry name" value="SULFATE TRANSPORTER YBAR-RELATED"/>
    <property type="match status" value="1"/>
</dbReference>
<evidence type="ECO:0000256" key="4">
    <source>
        <dbReference type="ARBA" id="ARBA00023136"/>
    </source>
</evidence>
<dbReference type="SUPFAM" id="SSF52091">
    <property type="entry name" value="SpoIIaa-like"/>
    <property type="match status" value="1"/>
</dbReference>
<dbReference type="Pfam" id="PF01740">
    <property type="entry name" value="STAS"/>
    <property type="match status" value="1"/>
</dbReference>
<evidence type="ECO:0000256" key="2">
    <source>
        <dbReference type="ARBA" id="ARBA00022692"/>
    </source>
</evidence>
<dbReference type="InterPro" id="IPR052706">
    <property type="entry name" value="Membrane-Transporter-like"/>
</dbReference>
<feature type="transmembrane region" description="Helical" evidence="5">
    <location>
        <begin position="157"/>
        <end position="179"/>
    </location>
</feature>
<comment type="caution">
    <text evidence="7">The sequence shown here is derived from an EMBL/GenBank/DDBJ whole genome shotgun (WGS) entry which is preliminary data.</text>
</comment>
<dbReference type="InterPro" id="IPR011547">
    <property type="entry name" value="SLC26A/SulP_dom"/>
</dbReference>
<accession>A0A2M7G141</accession>
<dbReference type="Proteomes" id="UP000231019">
    <property type="component" value="Unassembled WGS sequence"/>
</dbReference>
<feature type="transmembrane region" description="Helical" evidence="5">
    <location>
        <begin position="337"/>
        <end position="359"/>
    </location>
</feature>
<evidence type="ECO:0000313" key="7">
    <source>
        <dbReference type="EMBL" id="PIW15257.1"/>
    </source>
</evidence>
<proteinExistence type="predicted"/>
<dbReference type="CDD" id="cd07042">
    <property type="entry name" value="STAS_SulP_like_sulfate_transporter"/>
    <property type="match status" value="1"/>
</dbReference>
<dbReference type="PROSITE" id="PS50801">
    <property type="entry name" value="STAS"/>
    <property type="match status" value="1"/>
</dbReference>
<evidence type="ECO:0000256" key="1">
    <source>
        <dbReference type="ARBA" id="ARBA00004141"/>
    </source>
</evidence>
<keyword evidence="3 5" id="KW-1133">Transmembrane helix</keyword>
<reference evidence="7 8" key="1">
    <citation type="submission" date="2017-09" db="EMBL/GenBank/DDBJ databases">
        <title>Depth-based differentiation of microbial function through sediment-hosted aquifers and enrichment of novel symbionts in the deep terrestrial subsurface.</title>
        <authorList>
            <person name="Probst A.J."/>
            <person name="Ladd B."/>
            <person name="Jarett J.K."/>
            <person name="Geller-Mcgrath D.E."/>
            <person name="Sieber C.M."/>
            <person name="Emerson J.B."/>
            <person name="Anantharaman K."/>
            <person name="Thomas B.C."/>
            <person name="Malmstrom R."/>
            <person name="Stieglmeier M."/>
            <person name="Klingl A."/>
            <person name="Woyke T."/>
            <person name="Ryan C.M."/>
            <person name="Banfield J.F."/>
        </authorList>
    </citation>
    <scope>NUCLEOTIDE SEQUENCE [LARGE SCALE GENOMIC DNA]</scope>
    <source>
        <strain evidence="7">CG17_big_fil_post_rev_8_21_14_2_50_48_46</strain>
    </source>
</reference>
<feature type="transmembrane region" description="Helical" evidence="5">
    <location>
        <begin position="119"/>
        <end position="137"/>
    </location>
</feature>
<evidence type="ECO:0000313" key="8">
    <source>
        <dbReference type="Proteomes" id="UP000231019"/>
    </source>
</evidence>
<dbReference type="InterPro" id="IPR036513">
    <property type="entry name" value="STAS_dom_sf"/>
</dbReference>
<feature type="transmembrane region" description="Helical" evidence="5">
    <location>
        <begin position="44"/>
        <end position="60"/>
    </location>
</feature>
<feature type="transmembrane region" description="Helical" evidence="5">
    <location>
        <begin position="186"/>
        <end position="205"/>
    </location>
</feature>
<organism evidence="7 8">
    <name type="scientific">bacterium (Candidatus Blackallbacteria) CG17_big_fil_post_rev_8_21_14_2_50_48_46</name>
    <dbReference type="NCBI Taxonomy" id="2014261"/>
    <lineage>
        <taxon>Bacteria</taxon>
        <taxon>Candidatus Blackallbacteria</taxon>
    </lineage>
</organism>
<evidence type="ECO:0000256" key="3">
    <source>
        <dbReference type="ARBA" id="ARBA00022989"/>
    </source>
</evidence>
<feature type="transmembrane region" description="Helical" evidence="5">
    <location>
        <begin position="312"/>
        <end position="331"/>
    </location>
</feature>
<dbReference type="InterPro" id="IPR002645">
    <property type="entry name" value="STAS_dom"/>
</dbReference>
<comment type="subcellular location">
    <subcellularLocation>
        <location evidence="1">Membrane</location>
        <topology evidence="1">Multi-pass membrane protein</topology>
    </subcellularLocation>
</comment>
<dbReference type="PANTHER" id="PTHR43310">
    <property type="entry name" value="SULFATE TRANSPORTER YBAR-RELATED"/>
    <property type="match status" value="1"/>
</dbReference>